<comment type="caution">
    <text evidence="2">The sequence shown here is derived from an EMBL/GenBank/DDBJ whole genome shotgun (WGS) entry which is preliminary data.</text>
</comment>
<keyword evidence="3" id="KW-1185">Reference proteome</keyword>
<accession>A0ABQ7K8F7</accession>
<dbReference type="PANTHER" id="PTHR35465:SF1">
    <property type="entry name" value="PHOSPHATIDYLINOSITOL-GLYCAN BIOSYNTHESIS CLASS X PROTEIN"/>
    <property type="match status" value="1"/>
</dbReference>
<keyword evidence="1" id="KW-0472">Membrane</keyword>
<evidence type="ECO:0000313" key="2">
    <source>
        <dbReference type="EMBL" id="KAG0293309.1"/>
    </source>
</evidence>
<proteinExistence type="predicted"/>
<dbReference type="EMBL" id="JAAAIM010000161">
    <property type="protein sequence ID" value="KAG0293309.1"/>
    <property type="molecule type" value="Genomic_DNA"/>
</dbReference>
<feature type="transmembrane region" description="Helical" evidence="1">
    <location>
        <begin position="145"/>
        <end position="164"/>
    </location>
</feature>
<name>A0ABQ7K8F7_9FUNG</name>
<protein>
    <recommendedName>
        <fullName evidence="4">Protein PBN1</fullName>
    </recommendedName>
</protein>
<dbReference type="Proteomes" id="UP001194696">
    <property type="component" value="Unassembled WGS sequence"/>
</dbReference>
<keyword evidence="1" id="KW-0812">Transmembrane</keyword>
<keyword evidence="1" id="KW-1133">Transmembrane helix</keyword>
<dbReference type="PANTHER" id="PTHR35465">
    <property type="entry name" value="CAVEOLIN-1 PROTEIN"/>
    <property type="match status" value="1"/>
</dbReference>
<gene>
    <name evidence="2" type="ORF">BGZ96_003028</name>
</gene>
<evidence type="ECO:0000313" key="3">
    <source>
        <dbReference type="Proteomes" id="UP001194696"/>
    </source>
</evidence>
<evidence type="ECO:0008006" key="4">
    <source>
        <dbReference type="Google" id="ProtNLM"/>
    </source>
</evidence>
<sequence length="185" mass="20714">MVHHKQLGNYVTIASLKTRQSSSSNESQLIKEDNQGVDLQNRQFIWYALKDLDNKASFELRISYPATSPADFDMSIWTLDEAQERLPTNIHLLDHFSNNTMFARIKATYTGVSYLSNGEAPSPETLPVPFNLVLERLYFMIPYQALKLAAVIAVVAVSGLGYVVPRVHRALADISGKGRISKKAE</sequence>
<organism evidence="2 3">
    <name type="scientific">Linnemannia gamsii</name>
    <dbReference type="NCBI Taxonomy" id="64522"/>
    <lineage>
        <taxon>Eukaryota</taxon>
        <taxon>Fungi</taxon>
        <taxon>Fungi incertae sedis</taxon>
        <taxon>Mucoromycota</taxon>
        <taxon>Mortierellomycotina</taxon>
        <taxon>Mortierellomycetes</taxon>
        <taxon>Mortierellales</taxon>
        <taxon>Mortierellaceae</taxon>
        <taxon>Linnemannia</taxon>
    </lineage>
</organism>
<evidence type="ECO:0000256" key="1">
    <source>
        <dbReference type="SAM" id="Phobius"/>
    </source>
</evidence>
<reference evidence="2 3" key="1">
    <citation type="journal article" date="2020" name="Fungal Divers.">
        <title>Resolving the Mortierellaceae phylogeny through synthesis of multi-gene phylogenetics and phylogenomics.</title>
        <authorList>
            <person name="Vandepol N."/>
            <person name="Liber J."/>
            <person name="Desiro A."/>
            <person name="Na H."/>
            <person name="Kennedy M."/>
            <person name="Barry K."/>
            <person name="Grigoriev I.V."/>
            <person name="Miller A.N."/>
            <person name="O'Donnell K."/>
            <person name="Stajich J.E."/>
            <person name="Bonito G."/>
        </authorList>
    </citation>
    <scope>NUCLEOTIDE SEQUENCE [LARGE SCALE GENOMIC DNA]</scope>
    <source>
        <strain evidence="2 3">AD045</strain>
    </source>
</reference>